<dbReference type="InterPro" id="IPR036291">
    <property type="entry name" value="NAD(P)-bd_dom_sf"/>
</dbReference>
<dbReference type="Gene3D" id="3.40.50.720">
    <property type="entry name" value="NAD(P)-binding Rossmann-like Domain"/>
    <property type="match status" value="1"/>
</dbReference>
<reference evidence="1" key="1">
    <citation type="submission" date="2016-03" db="EMBL/GenBank/DDBJ databases">
        <title>Updated assembly of Pseudogymnoascus destructans, the fungus causing white-nose syndrome of bats.</title>
        <authorList>
            <person name="Palmer J.M."/>
            <person name="Drees K.P."/>
            <person name="Foster J.T."/>
            <person name="Lindner D.L."/>
        </authorList>
    </citation>
    <scope>NUCLEOTIDE SEQUENCE [LARGE SCALE GENOMIC DNA]</scope>
    <source>
        <strain evidence="1">20631-21</strain>
    </source>
</reference>
<gene>
    <name evidence="1" type="ORF">VC83_04334</name>
</gene>
<name>A0A177ADD1_9PEZI</name>
<dbReference type="GeneID" id="36287406"/>
<evidence type="ECO:0000313" key="1">
    <source>
        <dbReference type="EMBL" id="OAF59193.1"/>
    </source>
</evidence>
<dbReference type="Proteomes" id="UP000077154">
    <property type="component" value="Unassembled WGS sequence"/>
</dbReference>
<dbReference type="EMBL" id="KV441394">
    <property type="protein sequence ID" value="OAF59193.1"/>
    <property type="molecule type" value="Genomic_DNA"/>
</dbReference>
<accession>A0A177ADD1</accession>
<organism evidence="1">
    <name type="scientific">Pseudogymnoascus destructans</name>
    <dbReference type="NCBI Taxonomy" id="655981"/>
    <lineage>
        <taxon>Eukaryota</taxon>
        <taxon>Fungi</taxon>
        <taxon>Dikarya</taxon>
        <taxon>Ascomycota</taxon>
        <taxon>Pezizomycotina</taxon>
        <taxon>Leotiomycetes</taxon>
        <taxon>Thelebolales</taxon>
        <taxon>Thelebolaceae</taxon>
        <taxon>Pseudogymnoascus</taxon>
    </lineage>
</organism>
<dbReference type="AlphaFoldDB" id="A0A177ADD1"/>
<dbReference type="SUPFAM" id="SSF51735">
    <property type="entry name" value="NAD(P)-binding Rossmann-fold domains"/>
    <property type="match status" value="1"/>
</dbReference>
<dbReference type="VEuPathDB" id="FungiDB:GMDG_04524"/>
<dbReference type="OrthoDB" id="1393670at2759"/>
<sequence length="79" mass="8233">MWAIMTSQQPEVASRPISGSFAGKAAIVTGAGSAGDGIGNGRAAAILLVEQGAYVLCVDRDKEWAIYRRLLVLGIEKGV</sequence>
<proteinExistence type="predicted"/>
<protein>
    <submittedName>
        <fullName evidence="1">Uncharacterized protein</fullName>
    </submittedName>
</protein>
<dbReference type="RefSeq" id="XP_024324477.1">
    <property type="nucleotide sequence ID" value="XM_024467968.1"/>
</dbReference>